<protein>
    <submittedName>
        <fullName evidence="2">Uncharacterized protein</fullName>
    </submittedName>
</protein>
<evidence type="ECO:0000313" key="2">
    <source>
        <dbReference type="EMBL" id="KZS07508.1"/>
    </source>
</evidence>
<sequence>MGGSTKSFGTLESLDTNTTQKMDSNKKNNTTGRRAAAKRREAKVKERQLPKKSSVVQ</sequence>
<name>A0A164Q7S6_9CRUS</name>
<feature type="region of interest" description="Disordered" evidence="1">
    <location>
        <begin position="1"/>
        <end position="57"/>
    </location>
</feature>
<reference evidence="2 3" key="1">
    <citation type="submission" date="2016-03" db="EMBL/GenBank/DDBJ databases">
        <title>EvidentialGene: Evidence-directed Construction of Genes on Genomes.</title>
        <authorList>
            <person name="Gilbert D.G."/>
            <person name="Choi J.-H."/>
            <person name="Mockaitis K."/>
            <person name="Colbourne J."/>
            <person name="Pfrender M."/>
        </authorList>
    </citation>
    <scope>NUCLEOTIDE SEQUENCE [LARGE SCALE GENOMIC DNA]</scope>
    <source>
        <strain evidence="2 3">Xinb3</strain>
        <tissue evidence="2">Complete organism</tissue>
    </source>
</reference>
<accession>A0A164Q7S6</accession>
<evidence type="ECO:0000313" key="3">
    <source>
        <dbReference type="Proteomes" id="UP000076858"/>
    </source>
</evidence>
<dbReference type="AlphaFoldDB" id="A0A164Q7S6"/>
<evidence type="ECO:0000256" key="1">
    <source>
        <dbReference type="SAM" id="MobiDB-lite"/>
    </source>
</evidence>
<gene>
    <name evidence="2" type="ORF">APZ42_028614</name>
</gene>
<feature type="compositionally biased region" description="Polar residues" evidence="1">
    <location>
        <begin position="1"/>
        <end position="32"/>
    </location>
</feature>
<proteinExistence type="predicted"/>
<dbReference type="EMBL" id="LRGB01002451">
    <property type="protein sequence ID" value="KZS07508.1"/>
    <property type="molecule type" value="Genomic_DNA"/>
</dbReference>
<organism evidence="2 3">
    <name type="scientific">Daphnia magna</name>
    <dbReference type="NCBI Taxonomy" id="35525"/>
    <lineage>
        <taxon>Eukaryota</taxon>
        <taxon>Metazoa</taxon>
        <taxon>Ecdysozoa</taxon>
        <taxon>Arthropoda</taxon>
        <taxon>Crustacea</taxon>
        <taxon>Branchiopoda</taxon>
        <taxon>Diplostraca</taxon>
        <taxon>Cladocera</taxon>
        <taxon>Anomopoda</taxon>
        <taxon>Daphniidae</taxon>
        <taxon>Daphnia</taxon>
    </lineage>
</organism>
<comment type="caution">
    <text evidence="2">The sequence shown here is derived from an EMBL/GenBank/DDBJ whole genome shotgun (WGS) entry which is preliminary data.</text>
</comment>
<dbReference type="Proteomes" id="UP000076858">
    <property type="component" value="Unassembled WGS sequence"/>
</dbReference>
<keyword evidence="3" id="KW-1185">Reference proteome</keyword>